<dbReference type="Proteomes" id="UP000192602">
    <property type="component" value="Unassembled WGS sequence"/>
</dbReference>
<dbReference type="OrthoDB" id="5373176at2"/>
<dbReference type="EMBL" id="FWWZ01000001">
    <property type="protein sequence ID" value="SMC09912.1"/>
    <property type="molecule type" value="Genomic_DNA"/>
</dbReference>
<keyword evidence="2" id="KW-1185">Reference proteome</keyword>
<name>A0A1W1WUP6_9BACT</name>
<evidence type="ECO:0000313" key="2">
    <source>
        <dbReference type="Proteomes" id="UP000192602"/>
    </source>
</evidence>
<dbReference type="AlphaFoldDB" id="A0A1W1WUP6"/>
<sequence>MARVKRRKPFAPRCRVCRTNRYVVPVVYGFVNDDLIEKEHQGLLKIGGVARMVEAPNWYCKECGNEFLR</sequence>
<organism evidence="1 2">
    <name type="scientific">Nitratiruptor tergarcus DSM 16512</name>
    <dbReference type="NCBI Taxonomy" id="1069081"/>
    <lineage>
        <taxon>Bacteria</taxon>
        <taxon>Pseudomonadati</taxon>
        <taxon>Campylobacterota</taxon>
        <taxon>Epsilonproteobacteria</taxon>
        <taxon>Nautiliales</taxon>
        <taxon>Nitratiruptoraceae</taxon>
        <taxon>Nitratiruptor</taxon>
    </lineage>
</organism>
<gene>
    <name evidence="1" type="ORF">SAMN05660197_1737</name>
</gene>
<dbReference type="RefSeq" id="WP_084276231.1">
    <property type="nucleotide sequence ID" value="NZ_AP026671.1"/>
</dbReference>
<dbReference type="STRING" id="1069081.SAMN05660197_1737"/>
<accession>A0A1W1WUP6</accession>
<reference evidence="2" key="1">
    <citation type="submission" date="2017-04" db="EMBL/GenBank/DDBJ databases">
        <authorList>
            <person name="Varghese N."/>
            <person name="Submissions S."/>
        </authorList>
    </citation>
    <scope>NUCLEOTIDE SEQUENCE [LARGE SCALE GENOMIC DNA]</scope>
    <source>
        <strain evidence="2">DSM 16512</strain>
    </source>
</reference>
<evidence type="ECO:0000313" key="1">
    <source>
        <dbReference type="EMBL" id="SMC09912.1"/>
    </source>
</evidence>
<protein>
    <submittedName>
        <fullName evidence="1">Uncharacterized protein</fullName>
    </submittedName>
</protein>
<proteinExistence type="predicted"/>